<dbReference type="EMBL" id="BSOH01000003">
    <property type="protein sequence ID" value="GLR16116.1"/>
    <property type="molecule type" value="Genomic_DNA"/>
</dbReference>
<sequence length="133" mass="14851">MNIQYPALGLLILFISVLLIHSCDLNSATSSDKDLLIGDWRTTSFQVDDKENLNTIFESVDMQYDRAGSSVWLFTDLDGKTESVSGKFEVETGNLNSVLKFIDPEFSMVINDTLYLSGISGSNAQYFIKAVKY</sequence>
<organism evidence="1 2">
    <name type="scientific">Portibacter lacus</name>
    <dbReference type="NCBI Taxonomy" id="1099794"/>
    <lineage>
        <taxon>Bacteria</taxon>
        <taxon>Pseudomonadati</taxon>
        <taxon>Bacteroidota</taxon>
        <taxon>Saprospiria</taxon>
        <taxon>Saprospirales</taxon>
        <taxon>Haliscomenobacteraceae</taxon>
        <taxon>Portibacter</taxon>
    </lineage>
</organism>
<protein>
    <recommendedName>
        <fullName evidence="3">Lipocalin-like domain-containing protein</fullName>
    </recommendedName>
</protein>
<reference evidence="1" key="1">
    <citation type="journal article" date="2014" name="Int. J. Syst. Evol. Microbiol.">
        <title>Complete genome sequence of Corynebacterium casei LMG S-19264T (=DSM 44701T), isolated from a smear-ripened cheese.</title>
        <authorList>
            <consortium name="US DOE Joint Genome Institute (JGI-PGF)"/>
            <person name="Walter F."/>
            <person name="Albersmeier A."/>
            <person name="Kalinowski J."/>
            <person name="Ruckert C."/>
        </authorList>
    </citation>
    <scope>NUCLEOTIDE SEQUENCE</scope>
    <source>
        <strain evidence="1">NBRC 108769</strain>
    </source>
</reference>
<evidence type="ECO:0008006" key="3">
    <source>
        <dbReference type="Google" id="ProtNLM"/>
    </source>
</evidence>
<dbReference type="RefSeq" id="WP_235294758.1">
    <property type="nucleotide sequence ID" value="NZ_BSOH01000003.1"/>
</dbReference>
<name>A0AA37SN52_9BACT</name>
<accession>A0AA37SN52</accession>
<comment type="caution">
    <text evidence="1">The sequence shown here is derived from an EMBL/GenBank/DDBJ whole genome shotgun (WGS) entry which is preliminary data.</text>
</comment>
<evidence type="ECO:0000313" key="2">
    <source>
        <dbReference type="Proteomes" id="UP001156666"/>
    </source>
</evidence>
<reference evidence="1" key="2">
    <citation type="submission" date="2023-01" db="EMBL/GenBank/DDBJ databases">
        <title>Draft genome sequence of Portibacter lacus strain NBRC 108769.</title>
        <authorList>
            <person name="Sun Q."/>
            <person name="Mori K."/>
        </authorList>
    </citation>
    <scope>NUCLEOTIDE SEQUENCE</scope>
    <source>
        <strain evidence="1">NBRC 108769</strain>
    </source>
</reference>
<proteinExistence type="predicted"/>
<dbReference type="AlphaFoldDB" id="A0AA37SN52"/>
<gene>
    <name evidence="1" type="ORF">GCM10007940_07310</name>
</gene>
<evidence type="ECO:0000313" key="1">
    <source>
        <dbReference type="EMBL" id="GLR16116.1"/>
    </source>
</evidence>
<dbReference type="Proteomes" id="UP001156666">
    <property type="component" value="Unassembled WGS sequence"/>
</dbReference>
<keyword evidence="2" id="KW-1185">Reference proteome</keyword>